<organism evidence="2 3">
    <name type="scientific">Rhizobium mesosinicum</name>
    <dbReference type="NCBI Taxonomy" id="335017"/>
    <lineage>
        <taxon>Bacteria</taxon>
        <taxon>Pseudomonadati</taxon>
        <taxon>Pseudomonadota</taxon>
        <taxon>Alphaproteobacteria</taxon>
        <taxon>Hyphomicrobiales</taxon>
        <taxon>Rhizobiaceae</taxon>
        <taxon>Rhizobium/Agrobacterium group</taxon>
        <taxon>Rhizobium</taxon>
    </lineage>
</organism>
<dbReference type="EMBL" id="JAEUAK010000001">
    <property type="protein sequence ID" value="MBW9051304.1"/>
    <property type="molecule type" value="Genomic_DNA"/>
</dbReference>
<evidence type="ECO:0000259" key="1">
    <source>
        <dbReference type="PROSITE" id="PS50943"/>
    </source>
</evidence>
<reference evidence="2 3" key="1">
    <citation type="journal article" date="2021" name="MBio">
        <title>Poor Competitiveness of Bradyrhizobium in Pigeon Pea Root Colonization in Indian Soils.</title>
        <authorList>
            <person name="Chalasani D."/>
            <person name="Basu A."/>
            <person name="Pullabhotla S.V.S.R.N."/>
            <person name="Jorrin B."/>
            <person name="Neal A.L."/>
            <person name="Poole P.S."/>
            <person name="Podile A.R."/>
            <person name="Tkacz A."/>
        </authorList>
    </citation>
    <scope>NUCLEOTIDE SEQUENCE [LARGE SCALE GENOMIC DNA]</scope>
    <source>
        <strain evidence="2 3">HU56</strain>
    </source>
</reference>
<protein>
    <submittedName>
        <fullName evidence="2">Helix-turn-helix transcriptional regulator</fullName>
    </submittedName>
</protein>
<gene>
    <name evidence="2" type="ORF">JNB85_02615</name>
</gene>
<sequence length="117" mass="12856">MKDQELNLAIGRRLRSVRAARGFTQSELAAHIGVAFQQIQKYENGTNRLSVAVMLRLCGFMKVDAGWFVNGIETEAGAGIDDEATYLAEEIGRISDPKVRCNLKMLVHSLAATDMAN</sequence>
<evidence type="ECO:0000313" key="2">
    <source>
        <dbReference type="EMBL" id="MBW9051304.1"/>
    </source>
</evidence>
<feature type="domain" description="HTH cro/C1-type" evidence="1">
    <location>
        <begin position="14"/>
        <end position="68"/>
    </location>
</feature>
<proteinExistence type="predicted"/>
<dbReference type="PROSITE" id="PS50943">
    <property type="entry name" value="HTH_CROC1"/>
    <property type="match status" value="1"/>
</dbReference>
<evidence type="ECO:0000313" key="3">
    <source>
        <dbReference type="Proteomes" id="UP000717752"/>
    </source>
</evidence>
<dbReference type="CDD" id="cd00093">
    <property type="entry name" value="HTH_XRE"/>
    <property type="match status" value="1"/>
</dbReference>
<accession>A0ABS7GMY5</accession>
<dbReference type="SUPFAM" id="SSF47413">
    <property type="entry name" value="lambda repressor-like DNA-binding domains"/>
    <property type="match status" value="1"/>
</dbReference>
<keyword evidence="3" id="KW-1185">Reference proteome</keyword>
<dbReference type="Gene3D" id="1.10.260.40">
    <property type="entry name" value="lambda repressor-like DNA-binding domains"/>
    <property type="match status" value="1"/>
</dbReference>
<name>A0ABS7GMY5_9HYPH</name>
<dbReference type="InterPro" id="IPR001387">
    <property type="entry name" value="Cro/C1-type_HTH"/>
</dbReference>
<dbReference type="Pfam" id="PF01381">
    <property type="entry name" value="HTH_3"/>
    <property type="match status" value="1"/>
</dbReference>
<dbReference type="RefSeq" id="WP_220332829.1">
    <property type="nucleotide sequence ID" value="NZ_JAEUAK010000001.1"/>
</dbReference>
<comment type="caution">
    <text evidence="2">The sequence shown here is derived from an EMBL/GenBank/DDBJ whole genome shotgun (WGS) entry which is preliminary data.</text>
</comment>
<dbReference type="InterPro" id="IPR010982">
    <property type="entry name" value="Lambda_DNA-bd_dom_sf"/>
</dbReference>
<dbReference type="SMART" id="SM00530">
    <property type="entry name" value="HTH_XRE"/>
    <property type="match status" value="1"/>
</dbReference>
<dbReference type="Proteomes" id="UP000717752">
    <property type="component" value="Unassembled WGS sequence"/>
</dbReference>